<keyword evidence="2" id="KW-0812">Transmembrane</keyword>
<proteinExistence type="predicted"/>
<protein>
    <recommendedName>
        <fullName evidence="6">Secreted protein</fullName>
    </recommendedName>
</protein>
<feature type="transmembrane region" description="Helical" evidence="2">
    <location>
        <begin position="196"/>
        <end position="214"/>
    </location>
</feature>
<accession>A0ABV2ZBD3</accession>
<dbReference type="Proteomes" id="UP001550739">
    <property type="component" value="Unassembled WGS sequence"/>
</dbReference>
<gene>
    <name evidence="4" type="ORF">AB0E89_04470</name>
</gene>
<feature type="signal peptide" evidence="3">
    <location>
        <begin position="1"/>
        <end position="25"/>
    </location>
</feature>
<dbReference type="RefSeq" id="WP_361700863.1">
    <property type="nucleotide sequence ID" value="NZ_JBEZVE010000002.1"/>
</dbReference>
<feature type="compositionally biased region" description="Gly residues" evidence="1">
    <location>
        <begin position="88"/>
        <end position="112"/>
    </location>
</feature>
<feature type="region of interest" description="Disordered" evidence="1">
    <location>
        <begin position="146"/>
        <end position="194"/>
    </location>
</feature>
<sequence>MGSLKVTLCAGVAVVAAVLVPTAYAAGEGSQDGDGSGSRGGSVSVTPSTPWPGADVTLKVSGCGGRTATAASDAFVADARLVSTGDTGDTGGTGVLGVTSGTGGTGGTGGTLVGDTRVRSSLEPGGYDVRITCVGSQLKGRIEVVASSPSHRSATPATTPVAPVAPVQAGGGGAAPLRPLAAADEPRPDVRGPGTAQTVIGLVLAGVAATVVVFRGMRSRRGAE</sequence>
<keyword evidence="3" id="KW-0732">Signal</keyword>
<evidence type="ECO:0000313" key="5">
    <source>
        <dbReference type="Proteomes" id="UP001550739"/>
    </source>
</evidence>
<evidence type="ECO:0000256" key="2">
    <source>
        <dbReference type="SAM" id="Phobius"/>
    </source>
</evidence>
<evidence type="ECO:0000313" key="4">
    <source>
        <dbReference type="EMBL" id="MEU3779840.1"/>
    </source>
</evidence>
<evidence type="ECO:0000256" key="3">
    <source>
        <dbReference type="SAM" id="SignalP"/>
    </source>
</evidence>
<feature type="region of interest" description="Disordered" evidence="1">
    <location>
        <begin position="84"/>
        <end position="114"/>
    </location>
</feature>
<feature type="region of interest" description="Disordered" evidence="1">
    <location>
        <begin position="27"/>
        <end position="51"/>
    </location>
</feature>
<feature type="compositionally biased region" description="Low complexity" evidence="1">
    <location>
        <begin position="154"/>
        <end position="168"/>
    </location>
</feature>
<reference evidence="4 5" key="1">
    <citation type="submission" date="2024-06" db="EMBL/GenBank/DDBJ databases">
        <title>The Natural Products Discovery Center: Release of the First 8490 Sequenced Strains for Exploring Actinobacteria Biosynthetic Diversity.</title>
        <authorList>
            <person name="Kalkreuter E."/>
            <person name="Kautsar S.A."/>
            <person name="Yang D."/>
            <person name="Bader C.D."/>
            <person name="Teijaro C.N."/>
            <person name="Fluegel L."/>
            <person name="Davis C.M."/>
            <person name="Simpson J.R."/>
            <person name="Lauterbach L."/>
            <person name="Steele A.D."/>
            <person name="Gui C."/>
            <person name="Meng S."/>
            <person name="Li G."/>
            <person name="Viehrig K."/>
            <person name="Ye F."/>
            <person name="Su P."/>
            <person name="Kiefer A.F."/>
            <person name="Nichols A."/>
            <person name="Cepeda A.J."/>
            <person name="Yan W."/>
            <person name="Fan B."/>
            <person name="Jiang Y."/>
            <person name="Adhikari A."/>
            <person name="Zheng C.-J."/>
            <person name="Schuster L."/>
            <person name="Cowan T.M."/>
            <person name="Smanski M.J."/>
            <person name="Chevrette M.G."/>
            <person name="De Carvalho L.P.S."/>
            <person name="Shen B."/>
        </authorList>
    </citation>
    <scope>NUCLEOTIDE SEQUENCE [LARGE SCALE GENOMIC DNA]</scope>
    <source>
        <strain evidence="4 5">NPDC033843</strain>
    </source>
</reference>
<feature type="compositionally biased region" description="Gly residues" evidence="1">
    <location>
        <begin position="30"/>
        <end position="40"/>
    </location>
</feature>
<keyword evidence="2" id="KW-1133">Transmembrane helix</keyword>
<keyword evidence="5" id="KW-1185">Reference proteome</keyword>
<dbReference type="EMBL" id="JBEZVE010000002">
    <property type="protein sequence ID" value="MEU3779840.1"/>
    <property type="molecule type" value="Genomic_DNA"/>
</dbReference>
<evidence type="ECO:0008006" key="6">
    <source>
        <dbReference type="Google" id="ProtNLM"/>
    </source>
</evidence>
<comment type="caution">
    <text evidence="4">The sequence shown here is derived from an EMBL/GenBank/DDBJ whole genome shotgun (WGS) entry which is preliminary data.</text>
</comment>
<keyword evidence="2" id="KW-0472">Membrane</keyword>
<organism evidence="4 5">
    <name type="scientific">Streptomyces sp. 900129855</name>
    <dbReference type="NCBI Taxonomy" id="3155129"/>
    <lineage>
        <taxon>Bacteria</taxon>
        <taxon>Bacillati</taxon>
        <taxon>Actinomycetota</taxon>
        <taxon>Actinomycetes</taxon>
        <taxon>Kitasatosporales</taxon>
        <taxon>Streptomycetaceae</taxon>
        <taxon>Streptomyces</taxon>
    </lineage>
</organism>
<feature type="chain" id="PRO_5046750375" description="Secreted protein" evidence="3">
    <location>
        <begin position="26"/>
        <end position="224"/>
    </location>
</feature>
<evidence type="ECO:0000256" key="1">
    <source>
        <dbReference type="SAM" id="MobiDB-lite"/>
    </source>
</evidence>
<name>A0ABV2ZBD3_9ACTN</name>